<dbReference type="Proteomes" id="UP000250222">
    <property type="component" value="Unassembled WGS sequence"/>
</dbReference>
<feature type="region of interest" description="Disordered" evidence="3">
    <location>
        <begin position="1"/>
        <end position="24"/>
    </location>
</feature>
<dbReference type="GO" id="GO:0044781">
    <property type="term" value="P:bacterial-type flagellum organization"/>
    <property type="evidence" value="ECO:0007669"/>
    <property type="project" value="UniProtKB-KW"/>
</dbReference>
<comment type="similarity">
    <text evidence="1">Belongs to the FlgD family.</text>
</comment>
<sequence length="154" mass="15770">MPIDPVSAGYTPTPTSPAASAPAASGLKKDDFLQLLVTSLRYQDPSEPLSTSELMAQTTQLSTMEQLTELTTLTQEAFHLQMRSSATELVGKDVSYLDGDGVRHSGVVSAVDFSSTPPGAVIGDAVVPMNLLATVGALPSATPPAGGTPTDPAA</sequence>
<keyword evidence="4" id="KW-0969">Cilium</keyword>
<evidence type="ECO:0000313" key="4">
    <source>
        <dbReference type="EMBL" id="SSA39306.1"/>
    </source>
</evidence>
<name>A0A2Y9A5Y1_9MICO</name>
<dbReference type="Pfam" id="PF03963">
    <property type="entry name" value="FlgD"/>
    <property type="match status" value="1"/>
</dbReference>
<dbReference type="AlphaFoldDB" id="A0A2Y9A5Y1"/>
<feature type="compositionally biased region" description="Low complexity" evidence="3">
    <location>
        <begin position="11"/>
        <end position="24"/>
    </location>
</feature>
<gene>
    <name evidence="4" type="ORF">SAMN05216184_102226</name>
</gene>
<dbReference type="InterPro" id="IPR005648">
    <property type="entry name" value="FlgD"/>
</dbReference>
<evidence type="ECO:0000256" key="2">
    <source>
        <dbReference type="ARBA" id="ARBA00022795"/>
    </source>
</evidence>
<dbReference type="OrthoDB" id="9785233at2"/>
<reference evidence="4 5" key="1">
    <citation type="submission" date="2016-10" db="EMBL/GenBank/DDBJ databases">
        <authorList>
            <person name="Cai Z."/>
        </authorList>
    </citation>
    <scope>NUCLEOTIDE SEQUENCE [LARGE SCALE GENOMIC DNA]</scope>
    <source>
        <strain evidence="4 5">CGMCC 1.10826</strain>
    </source>
</reference>
<dbReference type="EMBL" id="UETB01000002">
    <property type="protein sequence ID" value="SSA39306.1"/>
    <property type="molecule type" value="Genomic_DNA"/>
</dbReference>
<keyword evidence="5" id="KW-1185">Reference proteome</keyword>
<keyword evidence="2" id="KW-1005">Bacterial flagellum biogenesis</keyword>
<evidence type="ECO:0000256" key="1">
    <source>
        <dbReference type="ARBA" id="ARBA00010577"/>
    </source>
</evidence>
<dbReference type="RefSeq" id="WP_110851549.1">
    <property type="nucleotide sequence ID" value="NZ_QKLZ01000002.1"/>
</dbReference>
<protein>
    <submittedName>
        <fullName evidence="4">Flagellar basal-body rod modification protein FlgD</fullName>
    </submittedName>
</protein>
<proteinExistence type="inferred from homology"/>
<evidence type="ECO:0000313" key="5">
    <source>
        <dbReference type="Proteomes" id="UP000250222"/>
    </source>
</evidence>
<keyword evidence="4" id="KW-0966">Cell projection</keyword>
<organism evidence="4 5">
    <name type="scientific">Georgenia satyanarayanai</name>
    <dbReference type="NCBI Taxonomy" id="860221"/>
    <lineage>
        <taxon>Bacteria</taxon>
        <taxon>Bacillati</taxon>
        <taxon>Actinomycetota</taxon>
        <taxon>Actinomycetes</taxon>
        <taxon>Micrococcales</taxon>
        <taxon>Bogoriellaceae</taxon>
        <taxon>Georgenia</taxon>
    </lineage>
</organism>
<evidence type="ECO:0000256" key="3">
    <source>
        <dbReference type="SAM" id="MobiDB-lite"/>
    </source>
</evidence>
<keyword evidence="4" id="KW-0282">Flagellum</keyword>
<accession>A0A2Y9A5Y1</accession>